<comment type="caution">
    <text evidence="3">The sequence shown here is derived from an EMBL/GenBank/DDBJ whole genome shotgun (WGS) entry which is preliminary data.</text>
</comment>
<dbReference type="RefSeq" id="WP_039401523.1">
    <property type="nucleotide sequence ID" value="NZ_JTDK01000015.1"/>
</dbReference>
<dbReference type="STRING" id="1348253.LK09_15785"/>
<sequence length="171" mass="17127">MKKIVIAVLATLSGLVLLFSYKTSLDQSIPVASTGGTGTGSSGSGTTGSSGSGTTGSTGRSASPTPTGSSATKGSSGSGLKDGTFTGQAVDTQYGPVQVAITVSGGRITHVSVPEYPQNDPRDQEINSQAIPMLVSETTQAQSANIDMISGATYTSQGYLQSLQSALDQAK</sequence>
<evidence type="ECO:0000256" key="1">
    <source>
        <dbReference type="SAM" id="MobiDB-lite"/>
    </source>
</evidence>
<feature type="region of interest" description="Disordered" evidence="1">
    <location>
        <begin position="32"/>
        <end position="87"/>
    </location>
</feature>
<dbReference type="SMART" id="SM00900">
    <property type="entry name" value="FMN_bind"/>
    <property type="match status" value="1"/>
</dbReference>
<evidence type="ECO:0000259" key="2">
    <source>
        <dbReference type="SMART" id="SM00900"/>
    </source>
</evidence>
<organism evidence="3 4">
    <name type="scientific">Microbacterium mangrovi</name>
    <dbReference type="NCBI Taxonomy" id="1348253"/>
    <lineage>
        <taxon>Bacteria</taxon>
        <taxon>Bacillati</taxon>
        <taxon>Actinomycetota</taxon>
        <taxon>Actinomycetes</taxon>
        <taxon>Micrococcales</taxon>
        <taxon>Microbacteriaceae</taxon>
        <taxon>Microbacterium</taxon>
    </lineage>
</organism>
<dbReference type="Pfam" id="PF04205">
    <property type="entry name" value="FMN_bind"/>
    <property type="match status" value="1"/>
</dbReference>
<dbReference type="EMBL" id="JTDK01000015">
    <property type="protein sequence ID" value="KHK96416.1"/>
    <property type="molecule type" value="Genomic_DNA"/>
</dbReference>
<dbReference type="OrthoDB" id="8099475at2"/>
<dbReference type="InterPro" id="IPR007329">
    <property type="entry name" value="FMN-bd"/>
</dbReference>
<feature type="domain" description="FMN-binding" evidence="2">
    <location>
        <begin position="93"/>
        <end position="170"/>
    </location>
</feature>
<dbReference type="GO" id="GO:0016020">
    <property type="term" value="C:membrane"/>
    <property type="evidence" value="ECO:0007669"/>
    <property type="project" value="InterPro"/>
</dbReference>
<dbReference type="AlphaFoldDB" id="A0A0B2A096"/>
<protein>
    <submittedName>
        <fullName evidence="3">FMN-binding protein</fullName>
    </submittedName>
</protein>
<accession>A0A0B2A096</accession>
<dbReference type="GO" id="GO:0010181">
    <property type="term" value="F:FMN binding"/>
    <property type="evidence" value="ECO:0007669"/>
    <property type="project" value="InterPro"/>
</dbReference>
<evidence type="ECO:0000313" key="3">
    <source>
        <dbReference type="EMBL" id="KHK96416.1"/>
    </source>
</evidence>
<evidence type="ECO:0000313" key="4">
    <source>
        <dbReference type="Proteomes" id="UP000031030"/>
    </source>
</evidence>
<name>A0A0B2A096_9MICO</name>
<gene>
    <name evidence="3" type="ORF">LK09_15785</name>
</gene>
<dbReference type="Gene3D" id="3.90.1010.20">
    <property type="match status" value="1"/>
</dbReference>
<feature type="compositionally biased region" description="Gly residues" evidence="1">
    <location>
        <begin position="35"/>
        <end position="56"/>
    </location>
</feature>
<keyword evidence="4" id="KW-1185">Reference proteome</keyword>
<feature type="compositionally biased region" description="Low complexity" evidence="1">
    <location>
        <begin position="57"/>
        <end position="79"/>
    </location>
</feature>
<dbReference type="Proteomes" id="UP000031030">
    <property type="component" value="Unassembled WGS sequence"/>
</dbReference>
<reference evidence="3 4" key="1">
    <citation type="submission" date="2014-11" db="EMBL/GenBank/DDBJ databases">
        <title>Genome sequence of Microbacterium mangrovi MUSC 115(T).</title>
        <authorList>
            <person name="Lee L.-H."/>
        </authorList>
    </citation>
    <scope>NUCLEOTIDE SEQUENCE [LARGE SCALE GENOMIC DNA]</scope>
    <source>
        <strain evidence="3 4">MUSC 115</strain>
    </source>
</reference>
<proteinExistence type="predicted"/>